<dbReference type="AlphaFoldDB" id="A0A834TDW7"/>
<proteinExistence type="predicted"/>
<organism evidence="1 2">
    <name type="scientific">Senna tora</name>
    <dbReference type="NCBI Taxonomy" id="362788"/>
    <lineage>
        <taxon>Eukaryota</taxon>
        <taxon>Viridiplantae</taxon>
        <taxon>Streptophyta</taxon>
        <taxon>Embryophyta</taxon>
        <taxon>Tracheophyta</taxon>
        <taxon>Spermatophyta</taxon>
        <taxon>Magnoliopsida</taxon>
        <taxon>eudicotyledons</taxon>
        <taxon>Gunneridae</taxon>
        <taxon>Pentapetalae</taxon>
        <taxon>rosids</taxon>
        <taxon>fabids</taxon>
        <taxon>Fabales</taxon>
        <taxon>Fabaceae</taxon>
        <taxon>Caesalpinioideae</taxon>
        <taxon>Cassia clade</taxon>
        <taxon>Senna</taxon>
    </lineage>
</organism>
<dbReference type="Proteomes" id="UP000634136">
    <property type="component" value="Unassembled WGS sequence"/>
</dbReference>
<dbReference type="EMBL" id="JAAIUW010000008">
    <property type="protein sequence ID" value="KAF7820333.1"/>
    <property type="molecule type" value="Genomic_DNA"/>
</dbReference>
<protein>
    <submittedName>
        <fullName evidence="1">Uncharacterized protein</fullName>
    </submittedName>
</protein>
<gene>
    <name evidence="1" type="ORF">G2W53_025788</name>
</gene>
<accession>A0A834TDW7</accession>
<reference evidence="1" key="1">
    <citation type="submission" date="2020-09" db="EMBL/GenBank/DDBJ databases">
        <title>Genome-Enabled Discovery of Anthraquinone Biosynthesis in Senna tora.</title>
        <authorList>
            <person name="Kang S.-H."/>
            <person name="Pandey R.P."/>
            <person name="Lee C.-M."/>
            <person name="Sim J.-S."/>
            <person name="Jeong J.-T."/>
            <person name="Choi B.-S."/>
            <person name="Jung M."/>
            <person name="Ginzburg D."/>
            <person name="Zhao K."/>
            <person name="Won S.Y."/>
            <person name="Oh T.-J."/>
            <person name="Yu Y."/>
            <person name="Kim N.-H."/>
            <person name="Lee O.R."/>
            <person name="Lee T.-H."/>
            <person name="Bashyal P."/>
            <person name="Kim T.-S."/>
            <person name="Lee W.-H."/>
            <person name="Kawkins C."/>
            <person name="Kim C.-K."/>
            <person name="Kim J.S."/>
            <person name="Ahn B.O."/>
            <person name="Rhee S.Y."/>
            <person name="Sohng J.K."/>
        </authorList>
    </citation>
    <scope>NUCLEOTIDE SEQUENCE</scope>
    <source>
        <tissue evidence="1">Leaf</tissue>
    </source>
</reference>
<evidence type="ECO:0000313" key="2">
    <source>
        <dbReference type="Proteomes" id="UP000634136"/>
    </source>
</evidence>
<name>A0A834TDW7_9FABA</name>
<keyword evidence="2" id="KW-1185">Reference proteome</keyword>
<comment type="caution">
    <text evidence="1">The sequence shown here is derived from an EMBL/GenBank/DDBJ whole genome shotgun (WGS) entry which is preliminary data.</text>
</comment>
<evidence type="ECO:0000313" key="1">
    <source>
        <dbReference type="EMBL" id="KAF7820333.1"/>
    </source>
</evidence>
<sequence length="47" mass="5159">MGGLLFVQKLEKNPKSINGEEELCEMGDKFVVLEGMGEKHGLFSCVS</sequence>